<comment type="caution">
    <text evidence="1">The sequence shown here is derived from an EMBL/GenBank/DDBJ whole genome shotgun (WGS) entry which is preliminary data.</text>
</comment>
<evidence type="ECO:0000313" key="2">
    <source>
        <dbReference type="Proteomes" id="UP000055024"/>
    </source>
</evidence>
<evidence type="ECO:0000313" key="1">
    <source>
        <dbReference type="EMBL" id="KRY98773.1"/>
    </source>
</evidence>
<proteinExistence type="predicted"/>
<keyword evidence="2" id="KW-1185">Reference proteome</keyword>
<reference evidence="1 2" key="1">
    <citation type="submission" date="2015-01" db="EMBL/GenBank/DDBJ databases">
        <title>Evolution of Trichinella species and genotypes.</title>
        <authorList>
            <person name="Korhonen P.K."/>
            <person name="Edoardo P."/>
            <person name="Giuseppe L.R."/>
            <person name="Gasser R.B."/>
        </authorList>
    </citation>
    <scope>NUCLEOTIDE SEQUENCE [LARGE SCALE GENOMIC DNA]</scope>
    <source>
        <strain evidence="1">ISS1029</strain>
    </source>
</reference>
<dbReference type="AlphaFoldDB" id="A0A0V1GKH3"/>
<protein>
    <submittedName>
        <fullName evidence="1">Uncharacterized protein</fullName>
    </submittedName>
</protein>
<accession>A0A0V1GKH3</accession>
<gene>
    <name evidence="1" type="ORF">T11_4415</name>
</gene>
<dbReference type="EMBL" id="JYDP01001179">
    <property type="protein sequence ID" value="KRY98773.1"/>
    <property type="molecule type" value="Genomic_DNA"/>
</dbReference>
<sequence length="56" mass="6488">MTQGRPHGGERLRLWLCCLPAHLNLPIVFLHTIKDTPTRMYSITQRFAMTSRNFCG</sequence>
<name>A0A0V1GKH3_9BILA</name>
<dbReference type="Proteomes" id="UP000055024">
    <property type="component" value="Unassembled WGS sequence"/>
</dbReference>
<organism evidence="1 2">
    <name type="scientific">Trichinella zimbabwensis</name>
    <dbReference type="NCBI Taxonomy" id="268475"/>
    <lineage>
        <taxon>Eukaryota</taxon>
        <taxon>Metazoa</taxon>
        <taxon>Ecdysozoa</taxon>
        <taxon>Nematoda</taxon>
        <taxon>Enoplea</taxon>
        <taxon>Dorylaimia</taxon>
        <taxon>Trichinellida</taxon>
        <taxon>Trichinellidae</taxon>
        <taxon>Trichinella</taxon>
    </lineage>
</organism>